<dbReference type="AlphaFoldDB" id="A0A285T4M4"/>
<protein>
    <submittedName>
        <fullName evidence="1">Toprim-like</fullName>
    </submittedName>
</protein>
<evidence type="ECO:0000313" key="2">
    <source>
        <dbReference type="Proteomes" id="UP000219563"/>
    </source>
</evidence>
<sequence>MYTQEQIQEVVNIDLYDFALKNLDAVKEGNWARLRSNKSVCFKRGSSRYIDFAMQGKGSSGNLIDLLTTYYGETFKSVMESQIGADASSYKKSEIDYVSHYELPIKAKSFKETMAYLCITRRIPGDVIARLMKKELIYQSCIPQGDKRFCNCVFVNDTQSYYEIHGTLSFGKSFHGNGRKALDEYWSFMTGNEIGTVYICESAIDAISLAVIRNMDAENALYVSIGGVANYKTIEKLIDKYGRKCVLAVDNDKAGQSCRDRFNTIRSIVSKHKDWNEDLMKG</sequence>
<accession>A0A285T4M4</accession>
<evidence type="ECO:0000313" key="1">
    <source>
        <dbReference type="EMBL" id="SOC16342.1"/>
    </source>
</evidence>
<organism evidence="1 2">
    <name type="scientific">Pseudobutyrivibrio ruminis DSM 9787</name>
    <dbReference type="NCBI Taxonomy" id="1123011"/>
    <lineage>
        <taxon>Bacteria</taxon>
        <taxon>Bacillati</taxon>
        <taxon>Bacillota</taxon>
        <taxon>Clostridia</taxon>
        <taxon>Lachnospirales</taxon>
        <taxon>Lachnospiraceae</taxon>
        <taxon>Pseudobutyrivibrio</taxon>
    </lineage>
</organism>
<dbReference type="Pfam" id="PF13155">
    <property type="entry name" value="Toprim_2"/>
    <property type="match status" value="1"/>
</dbReference>
<gene>
    <name evidence="1" type="ORF">SAMN02910411_0371</name>
</gene>
<proteinExistence type="predicted"/>
<dbReference type="CDD" id="cd00188">
    <property type="entry name" value="TOPRIM"/>
    <property type="match status" value="1"/>
</dbReference>
<dbReference type="Proteomes" id="UP000219563">
    <property type="component" value="Unassembled WGS sequence"/>
</dbReference>
<dbReference type="RefSeq" id="WP_179670757.1">
    <property type="nucleotide sequence ID" value="NZ_OBMR01000014.1"/>
</dbReference>
<dbReference type="EMBL" id="OBMR01000014">
    <property type="protein sequence ID" value="SOC16342.1"/>
    <property type="molecule type" value="Genomic_DNA"/>
</dbReference>
<name>A0A285T4M4_9FIRM</name>
<dbReference type="Gene3D" id="3.40.1360.10">
    <property type="match status" value="1"/>
</dbReference>
<reference evidence="1 2" key="1">
    <citation type="submission" date="2017-08" db="EMBL/GenBank/DDBJ databases">
        <authorList>
            <person name="de Groot N.N."/>
        </authorList>
    </citation>
    <scope>NUCLEOTIDE SEQUENCE [LARGE SCALE GENOMIC DNA]</scope>
    <source>
        <strain evidence="1 2">DSM 9787</strain>
    </source>
</reference>
<dbReference type="SUPFAM" id="SSF56731">
    <property type="entry name" value="DNA primase core"/>
    <property type="match status" value="1"/>
</dbReference>